<evidence type="ECO:0000313" key="2">
    <source>
        <dbReference type="EMBL" id="CEM13695.1"/>
    </source>
</evidence>
<feature type="compositionally biased region" description="Low complexity" evidence="1">
    <location>
        <begin position="91"/>
        <end position="105"/>
    </location>
</feature>
<feature type="compositionally biased region" description="Low complexity" evidence="1">
    <location>
        <begin position="522"/>
        <end position="531"/>
    </location>
</feature>
<feature type="region of interest" description="Disordered" evidence="1">
    <location>
        <begin position="869"/>
        <end position="927"/>
    </location>
</feature>
<keyword evidence="3" id="KW-1185">Reference proteome</keyword>
<feature type="compositionally biased region" description="Low complexity" evidence="1">
    <location>
        <begin position="640"/>
        <end position="674"/>
    </location>
</feature>
<dbReference type="VEuPathDB" id="CryptoDB:Vbra_15527"/>
<reference evidence="2 3" key="1">
    <citation type="submission" date="2014-11" db="EMBL/GenBank/DDBJ databases">
        <authorList>
            <person name="Zhu J."/>
            <person name="Qi W."/>
            <person name="Song R."/>
        </authorList>
    </citation>
    <scope>NUCLEOTIDE SEQUENCE [LARGE SCALE GENOMIC DNA]</scope>
</reference>
<feature type="compositionally biased region" description="Pro residues" evidence="1">
    <location>
        <begin position="1161"/>
        <end position="1171"/>
    </location>
</feature>
<feature type="compositionally biased region" description="Low complexity" evidence="1">
    <location>
        <begin position="690"/>
        <end position="701"/>
    </location>
</feature>
<feature type="compositionally biased region" description="Gly residues" evidence="1">
    <location>
        <begin position="484"/>
        <end position="496"/>
    </location>
</feature>
<organism evidence="2 3">
    <name type="scientific">Vitrella brassicaformis (strain CCMP3155)</name>
    <dbReference type="NCBI Taxonomy" id="1169540"/>
    <lineage>
        <taxon>Eukaryota</taxon>
        <taxon>Sar</taxon>
        <taxon>Alveolata</taxon>
        <taxon>Colpodellida</taxon>
        <taxon>Vitrellaceae</taxon>
        <taxon>Vitrella</taxon>
    </lineage>
</organism>
<feature type="compositionally biased region" description="Low complexity" evidence="1">
    <location>
        <begin position="392"/>
        <end position="408"/>
    </location>
</feature>
<feature type="compositionally biased region" description="Pro residues" evidence="1">
    <location>
        <begin position="554"/>
        <end position="563"/>
    </location>
</feature>
<proteinExistence type="predicted"/>
<feature type="compositionally biased region" description="Polar residues" evidence="1">
    <location>
        <begin position="429"/>
        <end position="446"/>
    </location>
</feature>
<dbReference type="EMBL" id="CDMY01000447">
    <property type="protein sequence ID" value="CEM13695.1"/>
    <property type="molecule type" value="Genomic_DNA"/>
</dbReference>
<feature type="compositionally biased region" description="Pro residues" evidence="1">
    <location>
        <begin position="910"/>
        <end position="927"/>
    </location>
</feature>
<feature type="region of interest" description="Disordered" evidence="1">
    <location>
        <begin position="470"/>
        <end position="498"/>
    </location>
</feature>
<evidence type="ECO:0000313" key="3">
    <source>
        <dbReference type="Proteomes" id="UP000041254"/>
    </source>
</evidence>
<name>A0A0G4FJX4_VITBC</name>
<feature type="region of interest" description="Disordered" evidence="1">
    <location>
        <begin position="522"/>
        <end position="577"/>
    </location>
</feature>
<accession>A0A0G4FJX4</accession>
<sequence>MEQPKTAMNLSDLLTPIFDDFELTEEERSEIQAGLRKLFVRNVASLAKAHPEDLTAHGLPIVVVREMCNRAKDALGTSSPTAESTPRAGGSTPPAQSIASSSQPSEAVPSFMSQHGADDKELGRGGGGKGRAGWPDHEDYGLEELAEATAARVLDTGECSNKAAHHLSTSTNHSTTVPPSPHQVSMSHRTATIMRPRVSLPMTTPGGGGDVSPLRRQSFHSPSSNIELGSNLLEADRGAPTAPLSAPVLSEPSTTHSTSYLQPPSPPGTSNTAVTTTSSSFPLMHGGEASSSSDGMVGTPAVEPEHDTNSMVSQSYGAFRGGGLGLGGGLGVVGKPHGTLSSSSTSTGGGLSWGAVPPPSGADEDHTLARLRNMMAWSSSSVTNEGGQQQDTTATATATPTTNPPASTMFSPTVGPGTATCCTDPHSHGQMQSLTLPAVSDTTGGDQPNYPRPGSAFKSWDDLSLFQSQGTGASAAMAQPQEQGGNGGNGEGGEGGSLSALAGLLGNLDRDQLARLHELKNQLSQQPHQQQPDTTTRSNAGSESEEQRGGPASTGPPPPPPPQQQQQQQQTGEGGQTQSMTAANLIGALATLAKTNPNLQSLLTGLQTQQAAGPPAPPAETSQTIQQGGVSLTITRSNDQQQQQQQQAQQPQPSGVSALQQQGSSSSLNASAPSYAPQPLPSAYAGGLVPQPQQAMQQQQPNDDKVIITSPDEVRWHPPLAWVHPVIRWLRRHNLCSWVQPLAPSGRPLGQNFLLQVIRAVEHPTYSRGFQVVARRLPGKQKQTLLVYTTLSREALEVICNALQEEISDAAKAGLIPEGWGKAGQNEPPPGLEDLPGTSHGGQGHGSWWVDSLYNVLERRLSVCRVNNNGEAQPTASHYAPQGPQPMPRQPVPSPPTNYAHMHQQQQQQQPPPYQAAQPAPPPGPYPNPYAANAMHPTTMTSQNGNVSINLDLVAALGGLSNITGAGVGSYLSPGMASRAAAAMARKDQDNNPEIPLCQRYQRGVCRSKVCKYRHRCGSCSGAHPQKNCPRNPAPLSAQAGYPSPSMQSSGTQPDTPSEGSSPTNSASHIPSIQGMMGQSPMAPLLASHPLPPPMAGGLPQAHQQQYLQGLVESVGLPPPPQPFQQQPQHQHPQAYQQLQLQQQQQQQPPAYQSQQQQQPQPQPYQPPAQPYPTLQGQQPPPFGL</sequence>
<feature type="compositionally biased region" description="Pro residues" evidence="1">
    <location>
        <begin position="883"/>
        <end position="896"/>
    </location>
</feature>
<feature type="region of interest" description="Disordered" evidence="1">
    <location>
        <begin position="379"/>
        <end position="458"/>
    </location>
</feature>
<feature type="compositionally biased region" description="Low complexity" evidence="1">
    <location>
        <begin position="269"/>
        <end position="280"/>
    </location>
</feature>
<gene>
    <name evidence="2" type="ORF">Vbra_15527</name>
</gene>
<feature type="compositionally biased region" description="Polar residues" evidence="1">
    <location>
        <begin position="379"/>
        <end position="391"/>
    </location>
</feature>
<dbReference type="Proteomes" id="UP000041254">
    <property type="component" value="Unassembled WGS sequence"/>
</dbReference>
<evidence type="ECO:0000256" key="1">
    <source>
        <dbReference type="SAM" id="MobiDB-lite"/>
    </source>
</evidence>
<feature type="region of interest" description="Disordered" evidence="1">
    <location>
        <begin position="1021"/>
        <end position="1185"/>
    </location>
</feature>
<feature type="region of interest" description="Disordered" evidence="1">
    <location>
        <begin position="167"/>
        <end position="297"/>
    </location>
</feature>
<feature type="region of interest" description="Disordered" evidence="1">
    <location>
        <begin position="636"/>
        <end position="702"/>
    </location>
</feature>
<dbReference type="InParanoid" id="A0A0G4FJX4"/>
<feature type="compositionally biased region" description="Low complexity" evidence="1">
    <location>
        <begin position="167"/>
        <end position="176"/>
    </location>
</feature>
<protein>
    <recommendedName>
        <fullName evidence="4">C3H1-type domain-containing protein</fullName>
    </recommendedName>
</protein>
<feature type="compositionally biased region" description="Polar residues" evidence="1">
    <location>
        <begin position="251"/>
        <end position="262"/>
    </location>
</feature>
<feature type="region of interest" description="Disordered" evidence="1">
    <location>
        <begin position="818"/>
        <end position="844"/>
    </location>
</feature>
<feature type="compositionally biased region" description="Polar residues" evidence="1">
    <location>
        <begin position="219"/>
        <end position="228"/>
    </location>
</feature>
<feature type="region of interest" description="Disordered" evidence="1">
    <location>
        <begin position="74"/>
        <end position="137"/>
    </location>
</feature>
<feature type="compositionally biased region" description="Low complexity" evidence="1">
    <location>
        <begin position="1124"/>
        <end position="1160"/>
    </location>
</feature>
<feature type="compositionally biased region" description="Polar residues" evidence="1">
    <location>
        <begin position="532"/>
        <end position="542"/>
    </location>
</feature>
<feature type="compositionally biased region" description="Low complexity" evidence="1">
    <location>
        <begin position="1080"/>
        <end position="1089"/>
    </location>
</feature>
<evidence type="ECO:0008006" key="4">
    <source>
        <dbReference type="Google" id="ProtNLM"/>
    </source>
</evidence>
<dbReference type="AlphaFoldDB" id="A0A0G4FJX4"/>
<feature type="compositionally biased region" description="Polar residues" evidence="1">
    <location>
        <begin position="1045"/>
        <end position="1071"/>
    </location>
</feature>